<dbReference type="RefSeq" id="WP_187016975.1">
    <property type="nucleotide sequence ID" value="NZ_JACRUK010000003.1"/>
</dbReference>
<dbReference type="Gene3D" id="3.90.1750.20">
    <property type="entry name" value="Putative Large Serine Recombinase, Chain B, Domain 2"/>
    <property type="match status" value="1"/>
</dbReference>
<gene>
    <name evidence="6" type="ORF">H8R25_02350</name>
</gene>
<evidence type="ECO:0000313" key="6">
    <source>
        <dbReference type="EMBL" id="MBC5843279.1"/>
    </source>
</evidence>
<accession>A0A923MX35</accession>
<evidence type="ECO:0000256" key="3">
    <source>
        <dbReference type="SAM" id="Coils"/>
    </source>
</evidence>
<keyword evidence="7" id="KW-1185">Reference proteome</keyword>
<dbReference type="GO" id="GO:0003677">
    <property type="term" value="F:DNA binding"/>
    <property type="evidence" value="ECO:0007669"/>
    <property type="project" value="UniProtKB-KW"/>
</dbReference>
<protein>
    <submittedName>
        <fullName evidence="6">Recombinase family protein</fullName>
    </submittedName>
</protein>
<dbReference type="EMBL" id="JACRUL010000003">
    <property type="protein sequence ID" value="MBC5843279.1"/>
    <property type="molecule type" value="Genomic_DNA"/>
</dbReference>
<evidence type="ECO:0000256" key="2">
    <source>
        <dbReference type="ARBA" id="ARBA00023172"/>
    </source>
</evidence>
<feature type="coiled-coil region" evidence="3">
    <location>
        <begin position="432"/>
        <end position="459"/>
    </location>
</feature>
<comment type="caution">
    <text evidence="6">The sequence shown here is derived from an EMBL/GenBank/DDBJ whole genome shotgun (WGS) entry which is preliminary data.</text>
</comment>
<dbReference type="PROSITE" id="PS51737">
    <property type="entry name" value="RECOMBINASE_DNA_BIND"/>
    <property type="match status" value="1"/>
</dbReference>
<dbReference type="InterPro" id="IPR011109">
    <property type="entry name" value="DNA_bind_recombinase_dom"/>
</dbReference>
<evidence type="ECO:0000256" key="1">
    <source>
        <dbReference type="ARBA" id="ARBA00023125"/>
    </source>
</evidence>
<dbReference type="InterPro" id="IPR038109">
    <property type="entry name" value="DNA_bind_recomb_sf"/>
</dbReference>
<dbReference type="Gene3D" id="3.40.50.1390">
    <property type="entry name" value="Resolvase, N-terminal catalytic domain"/>
    <property type="match status" value="1"/>
</dbReference>
<sequence length="592" mass="68158">MKNHHAILLVRVSTEIQDYQAQIYDLEQYGKSLGYTHFKVIETKETAFADLSQKVGTNQMFQFQEQNPEYNTILITELSRLARRQSILHQIKEHCENNQIQIYIKDLNFKLLDDDGKINQQSEMIFTLYGMFSESEVKQKLERFQRKRKELMAQGLSIGGKILFGYDRFLIPEINKNTLILNDEQATIVRQIFNWYLNGLTSTNNPTIVNPSIKSISIECVKRGCHKYTHSKRNVNKLLKEQAYTGEKVTNNKRKNPKFGIVSNAPEYLVSSTKIKYVPIIDVDTFEKVQAKLKSNIINSDKETKHITLLSKILNCPACGRKLGGNYRIRKDGAKNSYRCTSRTDTQSCSSVGKSLSMNLIDSAVWQLIKLDLPALSKKINEINPDEYLLEMDNHLSNLIQREKEIQNNIDENVAILKSVGKLSSAGVLTLIETTGKKIEKLENDYNKIQQEKSKIESNKLLIFDKQGDVESIINDNLSTIESDKELLKKYINIFIDDINIIQHNVQYTVLELIIKDGTTYGLLTNPEIYSQRNCKNIEVNYLIIDKKITQQPKISFMKVSGNVDINFHRETVIPNHIPNIKKWNVLNKLNL</sequence>
<dbReference type="InterPro" id="IPR006119">
    <property type="entry name" value="Resolv_N"/>
</dbReference>
<keyword evidence="2" id="KW-0233">DNA recombination</keyword>
<dbReference type="PANTHER" id="PTHR30461:SF2">
    <property type="entry name" value="SERINE RECOMBINASE PINE-RELATED"/>
    <property type="match status" value="1"/>
</dbReference>
<dbReference type="GO" id="GO:0000150">
    <property type="term" value="F:DNA strand exchange activity"/>
    <property type="evidence" value="ECO:0007669"/>
    <property type="project" value="InterPro"/>
</dbReference>
<feature type="domain" description="Recombinase" evidence="5">
    <location>
        <begin position="163"/>
        <end position="299"/>
    </location>
</feature>
<evidence type="ECO:0000259" key="4">
    <source>
        <dbReference type="PROSITE" id="PS51736"/>
    </source>
</evidence>
<reference evidence="6 7" key="1">
    <citation type="submission" date="2020-08" db="EMBL/GenBank/DDBJ databases">
        <title>Description of novel Flavobacterium F-392 isolate.</title>
        <authorList>
            <person name="Saticioglu I.B."/>
            <person name="Duman M."/>
            <person name="Altun S."/>
        </authorList>
    </citation>
    <scope>NUCLEOTIDE SEQUENCE [LARGE SCALE GENOMIC DNA]</scope>
    <source>
        <strain evidence="6 7">F-392</strain>
    </source>
</reference>
<dbReference type="PROSITE" id="PS51736">
    <property type="entry name" value="RECOMBINASES_3"/>
    <property type="match status" value="1"/>
</dbReference>
<dbReference type="CDD" id="cd00338">
    <property type="entry name" value="Ser_Recombinase"/>
    <property type="match status" value="1"/>
</dbReference>
<dbReference type="Pfam" id="PF00239">
    <property type="entry name" value="Resolvase"/>
    <property type="match status" value="1"/>
</dbReference>
<proteinExistence type="predicted"/>
<dbReference type="Proteomes" id="UP000641454">
    <property type="component" value="Unassembled WGS sequence"/>
</dbReference>
<dbReference type="SMART" id="SM00857">
    <property type="entry name" value="Resolvase"/>
    <property type="match status" value="1"/>
</dbReference>
<organism evidence="6 7">
    <name type="scientific">Flavobacterium muglaense</name>
    <dbReference type="NCBI Taxonomy" id="2764716"/>
    <lineage>
        <taxon>Bacteria</taxon>
        <taxon>Pseudomonadati</taxon>
        <taxon>Bacteroidota</taxon>
        <taxon>Flavobacteriia</taxon>
        <taxon>Flavobacteriales</taxon>
        <taxon>Flavobacteriaceae</taxon>
        <taxon>Flavobacterium</taxon>
    </lineage>
</organism>
<dbReference type="InterPro" id="IPR050639">
    <property type="entry name" value="SSR_resolvase"/>
</dbReference>
<dbReference type="SUPFAM" id="SSF53041">
    <property type="entry name" value="Resolvase-like"/>
    <property type="match status" value="1"/>
</dbReference>
<keyword evidence="1" id="KW-0238">DNA-binding</keyword>
<dbReference type="PANTHER" id="PTHR30461">
    <property type="entry name" value="DNA-INVERTASE FROM LAMBDOID PROPHAGE"/>
    <property type="match status" value="1"/>
</dbReference>
<name>A0A923MX35_9FLAO</name>
<dbReference type="Pfam" id="PF07508">
    <property type="entry name" value="Recombinase"/>
    <property type="match status" value="1"/>
</dbReference>
<feature type="domain" description="Resolvase/invertase-type recombinase catalytic" evidence="4">
    <location>
        <begin position="5"/>
        <end position="155"/>
    </location>
</feature>
<dbReference type="InterPro" id="IPR025827">
    <property type="entry name" value="Zn_ribbon_recom_dom"/>
</dbReference>
<evidence type="ECO:0000259" key="5">
    <source>
        <dbReference type="PROSITE" id="PS51737"/>
    </source>
</evidence>
<keyword evidence="3" id="KW-0175">Coiled coil</keyword>
<dbReference type="Pfam" id="PF13408">
    <property type="entry name" value="Zn_ribbon_recom"/>
    <property type="match status" value="1"/>
</dbReference>
<dbReference type="InterPro" id="IPR036162">
    <property type="entry name" value="Resolvase-like_N_sf"/>
</dbReference>
<dbReference type="AlphaFoldDB" id="A0A923MX35"/>
<evidence type="ECO:0000313" key="7">
    <source>
        <dbReference type="Proteomes" id="UP000641454"/>
    </source>
</evidence>